<comment type="caution">
    <text evidence="9">The sequence shown here is derived from an EMBL/GenBank/DDBJ whole genome shotgun (WGS) entry which is preliminary data.</text>
</comment>
<dbReference type="Proteomes" id="UP001231616">
    <property type="component" value="Unassembled WGS sequence"/>
</dbReference>
<keyword evidence="4 7" id="KW-0378">Hydrolase</keyword>
<dbReference type="InterPro" id="IPR002637">
    <property type="entry name" value="RdgB/HAM1"/>
</dbReference>
<organism evidence="9 10">
    <name type="scientific">Alkalimonas collagenimarina</name>
    <dbReference type="NCBI Taxonomy" id="400390"/>
    <lineage>
        <taxon>Bacteria</taxon>
        <taxon>Pseudomonadati</taxon>
        <taxon>Pseudomonadota</taxon>
        <taxon>Gammaproteobacteria</taxon>
        <taxon>Alkalimonas</taxon>
    </lineage>
</organism>
<evidence type="ECO:0000313" key="10">
    <source>
        <dbReference type="Proteomes" id="UP001231616"/>
    </source>
</evidence>
<feature type="binding site" evidence="7">
    <location>
        <position position="69"/>
    </location>
    <ligand>
        <name>Mg(2+)</name>
        <dbReference type="ChEBI" id="CHEBI:18420"/>
    </ligand>
</feature>
<dbReference type="EC" id="3.6.1.66" evidence="7"/>
<reference evidence="9 10" key="1">
    <citation type="submission" date="2023-08" db="EMBL/GenBank/DDBJ databases">
        <authorList>
            <person name="Joshi A."/>
            <person name="Thite S."/>
        </authorList>
    </citation>
    <scope>NUCLEOTIDE SEQUENCE [LARGE SCALE GENOMIC DNA]</scope>
    <source>
        <strain evidence="9 10">AC40</strain>
    </source>
</reference>
<evidence type="ECO:0000256" key="4">
    <source>
        <dbReference type="ARBA" id="ARBA00022801"/>
    </source>
</evidence>
<dbReference type="HAMAP" id="MF_01405">
    <property type="entry name" value="Non_canon_purine_NTPase"/>
    <property type="match status" value="1"/>
</dbReference>
<keyword evidence="2 7" id="KW-0479">Metal-binding</keyword>
<dbReference type="SUPFAM" id="SSF52972">
    <property type="entry name" value="ITPase-like"/>
    <property type="match status" value="1"/>
</dbReference>
<dbReference type="InterPro" id="IPR029001">
    <property type="entry name" value="ITPase-like_fam"/>
</dbReference>
<feature type="active site" description="Proton acceptor" evidence="7">
    <location>
        <position position="69"/>
    </location>
</feature>
<dbReference type="Gene3D" id="3.90.950.10">
    <property type="match status" value="1"/>
</dbReference>
<evidence type="ECO:0000313" key="9">
    <source>
        <dbReference type="EMBL" id="MDP4534620.1"/>
    </source>
</evidence>
<evidence type="ECO:0000256" key="6">
    <source>
        <dbReference type="ARBA" id="ARBA00023080"/>
    </source>
</evidence>
<dbReference type="RefSeq" id="WP_305891893.1">
    <property type="nucleotide sequence ID" value="NZ_JAUZVZ010000001.1"/>
</dbReference>
<feature type="binding site" evidence="7">
    <location>
        <position position="40"/>
    </location>
    <ligand>
        <name>Mg(2+)</name>
        <dbReference type="ChEBI" id="CHEBI:18420"/>
    </ligand>
</feature>
<evidence type="ECO:0000256" key="1">
    <source>
        <dbReference type="ARBA" id="ARBA00008023"/>
    </source>
</evidence>
<dbReference type="Pfam" id="PF01725">
    <property type="entry name" value="Ham1p_like"/>
    <property type="match status" value="1"/>
</dbReference>
<evidence type="ECO:0000256" key="7">
    <source>
        <dbReference type="HAMAP-Rule" id="MF_01405"/>
    </source>
</evidence>
<comment type="catalytic activity">
    <reaction evidence="7">
        <text>dITP + H2O = dIMP + diphosphate + H(+)</text>
        <dbReference type="Rhea" id="RHEA:28342"/>
        <dbReference type="ChEBI" id="CHEBI:15377"/>
        <dbReference type="ChEBI" id="CHEBI:15378"/>
        <dbReference type="ChEBI" id="CHEBI:33019"/>
        <dbReference type="ChEBI" id="CHEBI:61194"/>
        <dbReference type="ChEBI" id="CHEBI:61382"/>
        <dbReference type="EC" id="3.6.1.66"/>
    </reaction>
</comment>
<feature type="binding site" evidence="7">
    <location>
        <begin position="154"/>
        <end position="157"/>
    </location>
    <ligand>
        <name>substrate</name>
    </ligand>
</feature>
<dbReference type="PANTHER" id="PTHR11067">
    <property type="entry name" value="INOSINE TRIPHOSPHATE PYROPHOSPHATASE/HAM1 PROTEIN"/>
    <property type="match status" value="1"/>
</dbReference>
<protein>
    <recommendedName>
        <fullName evidence="7">dITP/XTP pyrophosphatase</fullName>
        <ecNumber evidence="7">3.6.1.66</ecNumber>
    </recommendedName>
    <alternativeName>
        <fullName evidence="7">Non-canonical purine NTP pyrophosphatase</fullName>
    </alternativeName>
    <alternativeName>
        <fullName evidence="7">Non-standard purine NTP pyrophosphatase</fullName>
    </alternativeName>
    <alternativeName>
        <fullName evidence="7">Nucleoside-triphosphate diphosphatase</fullName>
    </alternativeName>
    <alternativeName>
        <fullName evidence="7">Nucleoside-triphosphate pyrophosphatase</fullName>
        <shortName evidence="7">NTPase</shortName>
    </alternativeName>
</protein>
<dbReference type="GO" id="GO:0036220">
    <property type="term" value="F:ITP diphosphatase activity"/>
    <property type="evidence" value="ECO:0007669"/>
    <property type="project" value="UniProtKB-EC"/>
</dbReference>
<evidence type="ECO:0000256" key="3">
    <source>
        <dbReference type="ARBA" id="ARBA00022741"/>
    </source>
</evidence>
<proteinExistence type="inferred from homology"/>
<comment type="cofactor">
    <cofactor evidence="7">
        <name>Mg(2+)</name>
        <dbReference type="ChEBI" id="CHEBI:18420"/>
    </cofactor>
    <text evidence="7">Binds 1 Mg(2+) ion per subunit.</text>
</comment>
<keyword evidence="3 7" id="KW-0547">Nucleotide-binding</keyword>
<evidence type="ECO:0000256" key="5">
    <source>
        <dbReference type="ARBA" id="ARBA00022842"/>
    </source>
</evidence>
<dbReference type="InterPro" id="IPR020922">
    <property type="entry name" value="dITP/XTP_pyrophosphatase"/>
</dbReference>
<comment type="subunit">
    <text evidence="7">Homodimer.</text>
</comment>
<evidence type="ECO:0000256" key="8">
    <source>
        <dbReference type="RuleBase" id="RU003781"/>
    </source>
</evidence>
<dbReference type="CDD" id="cd00515">
    <property type="entry name" value="HAM1"/>
    <property type="match status" value="1"/>
</dbReference>
<name>A0ABT9GU92_9GAMM</name>
<comment type="function">
    <text evidence="7">Pyrophosphatase that catalyzes the hydrolysis of nucleoside triphosphates to their monophosphate derivatives, with a high preference for the non-canonical purine nucleotides XTP (xanthosine triphosphate), dITP (deoxyinosine triphosphate) and ITP. Seems to function as a house-cleaning enzyme that removes non-canonical purine nucleotides from the nucleotide pool, thus preventing their incorporation into DNA/RNA and avoiding chromosomal lesions.</text>
</comment>
<feature type="binding site" evidence="7">
    <location>
        <position position="70"/>
    </location>
    <ligand>
        <name>substrate</name>
    </ligand>
</feature>
<feature type="binding site" evidence="7">
    <location>
        <begin position="8"/>
        <end position="13"/>
    </location>
    <ligand>
        <name>substrate</name>
    </ligand>
</feature>
<gene>
    <name evidence="9" type="ORF">Q3O60_00220</name>
</gene>
<feature type="binding site" evidence="7">
    <location>
        <position position="177"/>
    </location>
    <ligand>
        <name>substrate</name>
    </ligand>
</feature>
<dbReference type="PANTHER" id="PTHR11067:SF9">
    <property type="entry name" value="INOSINE TRIPHOSPHATE PYROPHOSPHATASE"/>
    <property type="match status" value="1"/>
</dbReference>
<keyword evidence="6 7" id="KW-0546">Nucleotide metabolism</keyword>
<dbReference type="NCBIfam" id="TIGR00042">
    <property type="entry name" value="RdgB/HAM1 family non-canonical purine NTP pyrophosphatase"/>
    <property type="match status" value="1"/>
</dbReference>
<comment type="catalytic activity">
    <reaction evidence="7">
        <text>ITP + H2O = IMP + diphosphate + H(+)</text>
        <dbReference type="Rhea" id="RHEA:29399"/>
        <dbReference type="ChEBI" id="CHEBI:15377"/>
        <dbReference type="ChEBI" id="CHEBI:15378"/>
        <dbReference type="ChEBI" id="CHEBI:33019"/>
        <dbReference type="ChEBI" id="CHEBI:58053"/>
        <dbReference type="ChEBI" id="CHEBI:61402"/>
        <dbReference type="EC" id="3.6.1.66"/>
    </reaction>
</comment>
<comment type="catalytic activity">
    <reaction evidence="7">
        <text>XTP + H2O = XMP + diphosphate + H(+)</text>
        <dbReference type="Rhea" id="RHEA:28610"/>
        <dbReference type="ChEBI" id="CHEBI:15377"/>
        <dbReference type="ChEBI" id="CHEBI:15378"/>
        <dbReference type="ChEBI" id="CHEBI:33019"/>
        <dbReference type="ChEBI" id="CHEBI:57464"/>
        <dbReference type="ChEBI" id="CHEBI:61314"/>
        <dbReference type="EC" id="3.6.1.66"/>
    </reaction>
</comment>
<keyword evidence="5 7" id="KW-0460">Magnesium</keyword>
<sequence length="202" mass="21763">MNKIVLATGNQGKVAELSSMLEPFSCQVVPQSEFQLSDADETGLTFVENAIIKARHAALATGLPAIADDSGLAVDALQGAPGIYSARYAGEGSNDQLNIEKLLTELCSTPTEQRQAQFHCVLVFMRHAEDPTPLISHGSWAGQILKQPAGEGGFGYDPVFYLPEQDCTAAQLSKAKKQQLSHRGQALRQLLAQLQQHGYLIS</sequence>
<accession>A0ABT9GU92</accession>
<dbReference type="NCBIfam" id="NF011397">
    <property type="entry name" value="PRK14822.1"/>
    <property type="match status" value="1"/>
</dbReference>
<feature type="binding site" evidence="7">
    <location>
        <begin position="182"/>
        <end position="183"/>
    </location>
    <ligand>
        <name>substrate</name>
    </ligand>
</feature>
<comment type="similarity">
    <text evidence="1 7 8">Belongs to the HAM1 NTPase family.</text>
</comment>
<keyword evidence="10" id="KW-1185">Reference proteome</keyword>
<dbReference type="EMBL" id="JAUZVZ010000001">
    <property type="protein sequence ID" value="MDP4534620.1"/>
    <property type="molecule type" value="Genomic_DNA"/>
</dbReference>
<evidence type="ECO:0000256" key="2">
    <source>
        <dbReference type="ARBA" id="ARBA00022723"/>
    </source>
</evidence>